<feature type="region of interest" description="Disordered" evidence="5">
    <location>
        <begin position="368"/>
        <end position="389"/>
    </location>
</feature>
<comment type="caution">
    <text evidence="6">The sequence shown here is derived from an EMBL/GenBank/DDBJ whole genome shotgun (WGS) entry which is preliminary data.</text>
</comment>
<dbReference type="AlphaFoldDB" id="A0A427YDN4"/>
<gene>
    <name evidence="6" type="ORF">EHS25_002377</name>
</gene>
<evidence type="ECO:0000313" key="7">
    <source>
        <dbReference type="Proteomes" id="UP000279259"/>
    </source>
</evidence>
<name>A0A427YDN4_9TREE</name>
<dbReference type="GO" id="GO:0000124">
    <property type="term" value="C:SAGA complex"/>
    <property type="evidence" value="ECO:0007669"/>
    <property type="project" value="TreeGrafter"/>
</dbReference>
<keyword evidence="7" id="KW-1185">Reference proteome</keyword>
<sequence length="464" mass="51107">MSYHGVPSSSLAHDQASTSANPFSTTPANYHPHPRPVSAPPVTRLDIHAIKQELHDALGEHGLPYWKAVNGYLLGQVGRGELQDMVRGWLKGNKVHLHNRLLISLLHNASAAPPTASQALSRKRKRVGVDDPEFDIDDTYIEPRARVHHWVVGMSSRERARVRRVVMGRGPAPEVDGAGEDEDSPEWDARKRRWSLFQPNAAMPPLALSSRHLPSSHQLSHRLGQLAKAYDLTLAPDAFAEIGDFMAVGMDAHLGDILHGIVHMTGRERPGEDTIRVPKGIKPEPDLDPLEMGIDVHGSDGYAGFVDSIKREADPTNAYTYTEMPKPDIETFQNLFLMMPGLHPQASPALYRLETSLTRAEADLNNPVKMERKPSPSLPPSPKIGDMTLGMTVPTSPKKAMAIGRTTANRAEAVAKELLESGLLKLDKAGRQSEPGEAEGKKDKKHNLHWKYEDPALILRDILG</sequence>
<dbReference type="PANTHER" id="PTHR21277">
    <property type="entry name" value="TRANSCRIPTIONAL ADAPTER 1"/>
    <property type="match status" value="1"/>
</dbReference>
<evidence type="ECO:0000256" key="2">
    <source>
        <dbReference type="ARBA" id="ARBA00023015"/>
    </source>
</evidence>
<evidence type="ECO:0008006" key="8">
    <source>
        <dbReference type="Google" id="ProtNLM"/>
    </source>
</evidence>
<protein>
    <recommendedName>
        <fullName evidence="8">Transcriptional coactivator hfi1/ADA1</fullName>
    </recommendedName>
</protein>
<dbReference type="OrthoDB" id="10264870at2759"/>
<keyword evidence="2" id="KW-0805">Transcription regulation</keyword>
<dbReference type="Pfam" id="PF12767">
    <property type="entry name" value="SAGA-Tad1"/>
    <property type="match status" value="1"/>
</dbReference>
<comment type="subcellular location">
    <subcellularLocation>
        <location evidence="1">Nucleus</location>
    </subcellularLocation>
</comment>
<feature type="region of interest" description="Disordered" evidence="5">
    <location>
        <begin position="426"/>
        <end position="449"/>
    </location>
</feature>
<evidence type="ECO:0000256" key="1">
    <source>
        <dbReference type="ARBA" id="ARBA00004123"/>
    </source>
</evidence>
<keyword evidence="3" id="KW-0804">Transcription</keyword>
<organism evidence="6 7">
    <name type="scientific">Saitozyma podzolica</name>
    <dbReference type="NCBI Taxonomy" id="1890683"/>
    <lineage>
        <taxon>Eukaryota</taxon>
        <taxon>Fungi</taxon>
        <taxon>Dikarya</taxon>
        <taxon>Basidiomycota</taxon>
        <taxon>Agaricomycotina</taxon>
        <taxon>Tremellomycetes</taxon>
        <taxon>Tremellales</taxon>
        <taxon>Trimorphomycetaceae</taxon>
        <taxon>Saitozyma</taxon>
    </lineage>
</organism>
<dbReference type="GO" id="GO:0006357">
    <property type="term" value="P:regulation of transcription by RNA polymerase II"/>
    <property type="evidence" value="ECO:0007669"/>
    <property type="project" value="TreeGrafter"/>
</dbReference>
<dbReference type="GO" id="GO:0003713">
    <property type="term" value="F:transcription coactivator activity"/>
    <property type="evidence" value="ECO:0007669"/>
    <property type="project" value="TreeGrafter"/>
</dbReference>
<proteinExistence type="predicted"/>
<evidence type="ECO:0000256" key="5">
    <source>
        <dbReference type="SAM" id="MobiDB-lite"/>
    </source>
</evidence>
<dbReference type="Proteomes" id="UP000279259">
    <property type="component" value="Unassembled WGS sequence"/>
</dbReference>
<reference evidence="6 7" key="1">
    <citation type="submission" date="2018-11" db="EMBL/GenBank/DDBJ databases">
        <title>Genome sequence of Saitozyma podzolica DSM 27192.</title>
        <authorList>
            <person name="Aliyu H."/>
            <person name="Gorte O."/>
            <person name="Ochsenreither K."/>
        </authorList>
    </citation>
    <scope>NUCLEOTIDE SEQUENCE [LARGE SCALE GENOMIC DNA]</scope>
    <source>
        <strain evidence="6 7">DSM 27192</strain>
    </source>
</reference>
<dbReference type="InterPro" id="IPR024738">
    <property type="entry name" value="Hfi1/Tada1"/>
</dbReference>
<accession>A0A427YDN4</accession>
<dbReference type="GO" id="GO:0005634">
    <property type="term" value="C:nucleus"/>
    <property type="evidence" value="ECO:0007669"/>
    <property type="project" value="UniProtKB-SubCell"/>
</dbReference>
<dbReference type="STRING" id="1890683.A0A427YDN4"/>
<feature type="region of interest" description="Disordered" evidence="5">
    <location>
        <begin position="1"/>
        <end position="41"/>
    </location>
</feature>
<dbReference type="EMBL" id="RSCD01000014">
    <property type="protein sequence ID" value="RSH89265.1"/>
    <property type="molecule type" value="Genomic_DNA"/>
</dbReference>
<dbReference type="PANTHER" id="PTHR21277:SF5">
    <property type="entry name" value="TRANSCRIPTIONAL ADAPTER 1"/>
    <property type="match status" value="1"/>
</dbReference>
<evidence type="ECO:0000313" key="6">
    <source>
        <dbReference type="EMBL" id="RSH89265.1"/>
    </source>
</evidence>
<evidence type="ECO:0000256" key="4">
    <source>
        <dbReference type="ARBA" id="ARBA00023242"/>
    </source>
</evidence>
<evidence type="ECO:0000256" key="3">
    <source>
        <dbReference type="ARBA" id="ARBA00023163"/>
    </source>
</evidence>
<keyword evidence="4" id="KW-0539">Nucleus</keyword>
<feature type="compositionally biased region" description="Polar residues" evidence="5">
    <location>
        <begin position="7"/>
        <end position="28"/>
    </location>
</feature>